<dbReference type="GO" id="GO:0016491">
    <property type="term" value="F:oxidoreductase activity"/>
    <property type="evidence" value="ECO:0007669"/>
    <property type="project" value="UniProtKB-KW"/>
</dbReference>
<dbReference type="InterPro" id="IPR050816">
    <property type="entry name" value="Flavin-dep_Halogenase_NPB"/>
</dbReference>
<dbReference type="InterPro" id="IPR036188">
    <property type="entry name" value="FAD/NAD-bd_sf"/>
</dbReference>
<comment type="caution">
    <text evidence="1">The sequence shown here is derived from an EMBL/GenBank/DDBJ whole genome shotgun (WGS) entry which is preliminary data.</text>
</comment>
<dbReference type="SUPFAM" id="SSF51905">
    <property type="entry name" value="FAD/NAD(P)-binding domain"/>
    <property type="match status" value="1"/>
</dbReference>
<dbReference type="InterPro" id="IPR006905">
    <property type="entry name" value="Flavin_halogenase"/>
</dbReference>
<accession>A0ABV7FMP8</accession>
<dbReference type="EC" id="1.14.19.-" evidence="1"/>
<sequence>MSQKQNEAARHSNIKHVAILGGGTAGWMTAAALIKLLPSHINVTLIESEQIGTVGVGEATIPHLRYFNQRLGIDENTFMQATDATYKLGIEFANWGKQNDAYIHPFGDYGHSIQGIEFHHVWLDQYRRGLAKDLDEYSLPVVAALDGKFDMPHPDPNHVGSTFSYAYHINATAYAKFLRKFSESLGVRRKEGKIVDVICRSSTGEIDSLICGDGERVHADLFVDCSGFRALLIEQVMKAGYADWSHWLPCNRAVAVACETDSAPLPYTKAIAHEAGWQWRIPLTTRLGNGHVYCDAFTSQDNALDVLLSKLEGKQLSTPNHLAFCAGQRKKAWVKNCVAIGLSSGFLEPLESTSIYLIQANIMKLLELFPSTNDMHIHAEEFNRCFDTEMYRIRDFLILHYHATHREDTEFWRYCKHMSIPDTLAQRFELFKETGHILPYQHGLFLSPSWVAVLMGQRHYPKQSMAQVTQLQPSNAKSALDLIYREVKNYAANMQTHESALKNKNFAHIAKHQILHAPSLYGSAKYSGDTAHKSEIA</sequence>
<dbReference type="PANTHER" id="PTHR43747:SF4">
    <property type="entry name" value="FLAVIN-DEPENDENT TRYPTOPHAN HALOGENASE"/>
    <property type="match status" value="1"/>
</dbReference>
<organism evidence="1 2">
    <name type="scientific">Agaribacter flavus</name>
    <dbReference type="NCBI Taxonomy" id="1902781"/>
    <lineage>
        <taxon>Bacteria</taxon>
        <taxon>Pseudomonadati</taxon>
        <taxon>Pseudomonadota</taxon>
        <taxon>Gammaproteobacteria</taxon>
        <taxon>Alteromonadales</taxon>
        <taxon>Alteromonadaceae</taxon>
        <taxon>Agaribacter</taxon>
    </lineage>
</organism>
<reference evidence="2" key="1">
    <citation type="journal article" date="2019" name="Int. J. Syst. Evol. Microbiol.">
        <title>The Global Catalogue of Microorganisms (GCM) 10K type strain sequencing project: providing services to taxonomists for standard genome sequencing and annotation.</title>
        <authorList>
            <consortium name="The Broad Institute Genomics Platform"/>
            <consortium name="The Broad Institute Genome Sequencing Center for Infectious Disease"/>
            <person name="Wu L."/>
            <person name="Ma J."/>
        </authorList>
    </citation>
    <scope>NUCLEOTIDE SEQUENCE [LARGE SCALE GENOMIC DNA]</scope>
    <source>
        <strain evidence="2">KCTC 52473</strain>
    </source>
</reference>
<evidence type="ECO:0000313" key="2">
    <source>
        <dbReference type="Proteomes" id="UP001595478"/>
    </source>
</evidence>
<gene>
    <name evidence="1" type="ORF">ACFOHL_07235</name>
</gene>
<dbReference type="InterPro" id="IPR033856">
    <property type="entry name" value="Trp_halogen"/>
</dbReference>
<keyword evidence="2" id="KW-1185">Reference proteome</keyword>
<dbReference type="EMBL" id="JBHRSW010000010">
    <property type="protein sequence ID" value="MFC3121410.1"/>
    <property type="molecule type" value="Genomic_DNA"/>
</dbReference>
<dbReference type="PANTHER" id="PTHR43747">
    <property type="entry name" value="FAD-BINDING PROTEIN"/>
    <property type="match status" value="1"/>
</dbReference>
<keyword evidence="1" id="KW-0560">Oxidoreductase</keyword>
<dbReference type="Pfam" id="PF04820">
    <property type="entry name" value="Trp_halogenase"/>
    <property type="match status" value="1"/>
</dbReference>
<protein>
    <submittedName>
        <fullName evidence="1">Tryptophan halogenase family protein</fullName>
        <ecNumber evidence="1">1.14.19.-</ecNumber>
    </submittedName>
</protein>
<dbReference type="Proteomes" id="UP001595478">
    <property type="component" value="Unassembled WGS sequence"/>
</dbReference>
<evidence type="ECO:0000313" key="1">
    <source>
        <dbReference type="EMBL" id="MFC3121410.1"/>
    </source>
</evidence>
<dbReference type="PIRSF" id="PIRSF011396">
    <property type="entry name" value="Trp_halogenase"/>
    <property type="match status" value="1"/>
</dbReference>
<dbReference type="RefSeq" id="WP_376919547.1">
    <property type="nucleotide sequence ID" value="NZ_JBHRSW010000010.1"/>
</dbReference>
<proteinExistence type="predicted"/>
<name>A0ABV7FMP8_9ALTE</name>
<dbReference type="Gene3D" id="3.50.50.60">
    <property type="entry name" value="FAD/NAD(P)-binding domain"/>
    <property type="match status" value="1"/>
</dbReference>